<dbReference type="InterPro" id="IPR000719">
    <property type="entry name" value="Prot_kinase_dom"/>
</dbReference>
<keyword evidence="4" id="KW-0418">Kinase</keyword>
<comment type="caution">
    <text evidence="4">The sequence shown here is derived from an EMBL/GenBank/DDBJ whole genome shotgun (WGS) entry which is preliminary data.</text>
</comment>
<dbReference type="GO" id="GO:0005524">
    <property type="term" value="F:ATP binding"/>
    <property type="evidence" value="ECO:0007669"/>
    <property type="project" value="UniProtKB-UniRule"/>
</dbReference>
<evidence type="ECO:0000259" key="3">
    <source>
        <dbReference type="PROSITE" id="PS50011"/>
    </source>
</evidence>
<dbReference type="InterPro" id="IPR050235">
    <property type="entry name" value="CK1_Ser-Thr_kinase"/>
</dbReference>
<feature type="domain" description="Protein kinase" evidence="3">
    <location>
        <begin position="15"/>
        <end position="279"/>
    </location>
</feature>
<dbReference type="Pfam" id="PF00069">
    <property type="entry name" value="Pkinase"/>
    <property type="match status" value="1"/>
</dbReference>
<dbReference type="STRING" id="39966.A0A369JKN7"/>
<dbReference type="PANTHER" id="PTHR11909">
    <property type="entry name" value="CASEIN KINASE-RELATED"/>
    <property type="match status" value="1"/>
</dbReference>
<protein>
    <submittedName>
        <fullName evidence="4">Casein kinase I isoform alpha</fullName>
    </submittedName>
</protein>
<feature type="binding site" evidence="1">
    <location>
        <position position="44"/>
    </location>
    <ligand>
        <name>ATP</name>
        <dbReference type="ChEBI" id="CHEBI:30616"/>
    </ligand>
</feature>
<evidence type="ECO:0000313" key="5">
    <source>
        <dbReference type="Proteomes" id="UP000076154"/>
    </source>
</evidence>
<evidence type="ECO:0000256" key="2">
    <source>
        <dbReference type="SAM" id="MobiDB-lite"/>
    </source>
</evidence>
<keyword evidence="4" id="KW-0808">Transferase</keyword>
<dbReference type="OrthoDB" id="5579860at2759"/>
<dbReference type="PROSITE" id="PS00107">
    <property type="entry name" value="PROTEIN_KINASE_ATP"/>
    <property type="match status" value="1"/>
</dbReference>
<dbReference type="InterPro" id="IPR017441">
    <property type="entry name" value="Protein_kinase_ATP_BS"/>
</dbReference>
<name>A0A369JKN7_HYPMA</name>
<dbReference type="PROSITE" id="PS50011">
    <property type="entry name" value="PROTEIN_KINASE_DOM"/>
    <property type="match status" value="1"/>
</dbReference>
<dbReference type="CDD" id="cd14016">
    <property type="entry name" value="STKc_CK1"/>
    <property type="match status" value="1"/>
</dbReference>
<dbReference type="SUPFAM" id="SSF56112">
    <property type="entry name" value="Protein kinase-like (PK-like)"/>
    <property type="match status" value="1"/>
</dbReference>
<gene>
    <name evidence="4" type="primary">kin-19_0</name>
    <name evidence="4" type="ORF">Hypma_010511</name>
</gene>
<dbReference type="SMART" id="SM00220">
    <property type="entry name" value="S_TKc"/>
    <property type="match status" value="1"/>
</dbReference>
<dbReference type="Proteomes" id="UP000076154">
    <property type="component" value="Unassembled WGS sequence"/>
</dbReference>
<dbReference type="Gene3D" id="1.10.510.10">
    <property type="entry name" value="Transferase(Phosphotransferase) domain 1"/>
    <property type="match status" value="1"/>
</dbReference>
<dbReference type="AlphaFoldDB" id="A0A369JKN7"/>
<feature type="region of interest" description="Disordered" evidence="2">
    <location>
        <begin position="539"/>
        <end position="581"/>
    </location>
</feature>
<reference evidence="4" key="1">
    <citation type="submission" date="2018-04" db="EMBL/GenBank/DDBJ databases">
        <title>Whole genome sequencing of Hypsizygus marmoreus.</title>
        <authorList>
            <person name="Choi I.-G."/>
            <person name="Min B."/>
            <person name="Kim J.-G."/>
            <person name="Kim S."/>
            <person name="Oh Y.-L."/>
            <person name="Kong W.-S."/>
            <person name="Park H."/>
            <person name="Jeong J."/>
            <person name="Song E.-S."/>
        </authorList>
    </citation>
    <scope>NUCLEOTIDE SEQUENCE [LARGE SCALE GENOMIC DNA]</scope>
    <source>
        <strain evidence="4">51987-8</strain>
    </source>
</reference>
<accession>A0A369JKN7</accession>
<keyword evidence="1" id="KW-0067">ATP-binding</keyword>
<dbReference type="InParanoid" id="A0A369JKN7"/>
<organism evidence="4 5">
    <name type="scientific">Hypsizygus marmoreus</name>
    <name type="common">White beech mushroom</name>
    <name type="synonym">Agaricus marmoreus</name>
    <dbReference type="NCBI Taxonomy" id="39966"/>
    <lineage>
        <taxon>Eukaryota</taxon>
        <taxon>Fungi</taxon>
        <taxon>Dikarya</taxon>
        <taxon>Basidiomycota</taxon>
        <taxon>Agaricomycotina</taxon>
        <taxon>Agaricomycetes</taxon>
        <taxon>Agaricomycetidae</taxon>
        <taxon>Agaricales</taxon>
        <taxon>Tricholomatineae</taxon>
        <taxon>Lyophyllaceae</taxon>
        <taxon>Hypsizygus</taxon>
    </lineage>
</organism>
<evidence type="ECO:0000313" key="4">
    <source>
        <dbReference type="EMBL" id="RDB22418.1"/>
    </source>
</evidence>
<dbReference type="EMBL" id="LUEZ02000051">
    <property type="protein sequence ID" value="RDB22418.1"/>
    <property type="molecule type" value="Genomic_DNA"/>
</dbReference>
<keyword evidence="5" id="KW-1185">Reference proteome</keyword>
<keyword evidence="1" id="KW-0547">Nucleotide-binding</keyword>
<sequence length="618" mass="68937">MASLPATPASGVYCVRNYERLGSGGYGIVYKGTDPAGTLIAIKKSRTSKRVTRPTLRHEARVLRLLQGCVHIPRVYAYGEAGHWTYLVMELLGADLAAVKRRWGVCGVGMGAWLAVQMLDALEYVHGMGIIHRDIKPHNWLLGVGDGERRLCLVDFGIARRFRDPETGAYIPYSEDRGFLGTTQFASVNAHLKRELSRRDDLISLGYTLVSLLKGPLPWDKVHGGTEAHREERVVRKKKTWTSERLGVGLLAGFEKFLELVMGLGFEEEPDYEGLKGLFEGLGLDDGRVGDVEEWWPRQRKGENQGEGTNVEVPPLPTSTLPTPVVSPVVRGQLVYIRILARATLEGSGHADDQSYWHNPSLSKEEWRFPMRPAVVVEVTVGSAMTSLRVLAIMRREDGLERVAGYRRFGFLPFPEDVQCEGKPWPFNDAYVYAVPNIRTVVVRNEGIVPLYWRLSEDAVSEMTIDLSEAPCPHGGHESDGEETGRIARNVHRGGLVTDLYAEVTPLTPESLHAEGGDGAVWTGSNGWFPERMKMWRRRDREEGCPWTEDRDGEKSDDECSEDSVWTDGYPWTGPRPTDRLEECTLGEEGARLDGEIGIVKEIIVVKELGTQAVDVMS</sequence>
<dbReference type="GO" id="GO:0004672">
    <property type="term" value="F:protein kinase activity"/>
    <property type="evidence" value="ECO:0007669"/>
    <property type="project" value="InterPro"/>
</dbReference>
<feature type="compositionally biased region" description="Basic and acidic residues" evidence="2">
    <location>
        <begin position="539"/>
        <end position="554"/>
    </location>
</feature>
<evidence type="ECO:0000256" key="1">
    <source>
        <dbReference type="PROSITE-ProRule" id="PRU10141"/>
    </source>
</evidence>
<proteinExistence type="predicted"/>
<feature type="region of interest" description="Disordered" evidence="2">
    <location>
        <begin position="299"/>
        <end position="319"/>
    </location>
</feature>
<dbReference type="InterPro" id="IPR011009">
    <property type="entry name" value="Kinase-like_dom_sf"/>
</dbReference>